<feature type="binding site" evidence="5 8">
    <location>
        <position position="417"/>
    </location>
    <ligand>
        <name>substrate</name>
    </ligand>
</feature>
<dbReference type="PANTHER" id="PTHR21256">
    <property type="entry name" value="HISTIDINOL DEHYDROGENASE HDH"/>
    <property type="match status" value="1"/>
</dbReference>
<dbReference type="RefSeq" id="WP_168606801.1">
    <property type="nucleotide sequence ID" value="NZ_CP038852.1"/>
</dbReference>
<dbReference type="HAMAP" id="MF_01024">
    <property type="entry name" value="HisD"/>
    <property type="match status" value="1"/>
</dbReference>
<dbReference type="SUPFAM" id="SSF53720">
    <property type="entry name" value="ALDH-like"/>
    <property type="match status" value="1"/>
</dbReference>
<dbReference type="PIRSF" id="PIRSF000099">
    <property type="entry name" value="Histidinol_dh"/>
    <property type="match status" value="1"/>
</dbReference>
<dbReference type="InterPro" id="IPR001692">
    <property type="entry name" value="Histidinol_DH_CS"/>
</dbReference>
<feature type="binding site" evidence="5 9">
    <location>
        <position position="358"/>
    </location>
    <ligand>
        <name>Zn(2+)</name>
        <dbReference type="ChEBI" id="CHEBI:29105"/>
    </ligand>
</feature>
<dbReference type="GO" id="GO:0004399">
    <property type="term" value="F:histidinol dehydrogenase activity"/>
    <property type="evidence" value="ECO:0007669"/>
    <property type="project" value="UniProtKB-UniRule"/>
</dbReference>
<keyword evidence="3 5" id="KW-0862">Zinc</keyword>
<evidence type="ECO:0000256" key="5">
    <source>
        <dbReference type="HAMAP-Rule" id="MF_01024"/>
    </source>
</evidence>
<evidence type="ECO:0000313" key="11">
    <source>
        <dbReference type="EMBL" id="QIZ20924.1"/>
    </source>
</evidence>
<dbReference type="NCBIfam" id="TIGR00069">
    <property type="entry name" value="hisD"/>
    <property type="match status" value="1"/>
</dbReference>
<reference evidence="11 12" key="1">
    <citation type="journal article" date="2020" name="Nat. Microbiol.">
        <title>Lysogenic host-virus interactions in SAR11 marine bacteria.</title>
        <authorList>
            <person name="Morris R.M."/>
            <person name="Cain K.R."/>
            <person name="Hvorecny K.L."/>
            <person name="Kollman J.M."/>
        </authorList>
    </citation>
    <scope>NUCLEOTIDE SEQUENCE [LARGE SCALE GENOMIC DNA]</scope>
    <source>
        <strain evidence="11 12">NP1</strain>
    </source>
</reference>
<dbReference type="InterPro" id="IPR022695">
    <property type="entry name" value="Histidinol_DH_monofunct"/>
</dbReference>
<protein>
    <recommendedName>
        <fullName evidence="5">Histidinol dehydrogenase</fullName>
        <shortName evidence="5">HDH</shortName>
        <ecNumber evidence="5">1.1.1.23</ecNumber>
    </recommendedName>
</protein>
<evidence type="ECO:0000256" key="2">
    <source>
        <dbReference type="ARBA" id="ARBA00022723"/>
    </source>
</evidence>
<keyword evidence="5" id="KW-0368">Histidine biosynthesis</keyword>
<dbReference type="Pfam" id="PF00815">
    <property type="entry name" value="Histidinol_dh"/>
    <property type="match status" value="1"/>
</dbReference>
<keyword evidence="4 5" id="KW-0560">Oxidoreductase</keyword>
<evidence type="ECO:0000256" key="1">
    <source>
        <dbReference type="ARBA" id="ARBA00010178"/>
    </source>
</evidence>
<evidence type="ECO:0000256" key="8">
    <source>
        <dbReference type="PIRSR" id="PIRSR000099-3"/>
    </source>
</evidence>
<dbReference type="CDD" id="cd06572">
    <property type="entry name" value="Histidinol_dh"/>
    <property type="match status" value="1"/>
</dbReference>
<evidence type="ECO:0000256" key="7">
    <source>
        <dbReference type="PIRSR" id="PIRSR000099-1"/>
    </source>
</evidence>
<evidence type="ECO:0000256" key="4">
    <source>
        <dbReference type="ARBA" id="ARBA00023002"/>
    </source>
</evidence>
<keyword evidence="12" id="KW-1185">Reference proteome</keyword>
<proteinExistence type="inferred from homology"/>
<feature type="binding site" evidence="5 8">
    <location>
        <position position="259"/>
    </location>
    <ligand>
        <name>substrate</name>
    </ligand>
</feature>
<accession>A0A6H1Q269</accession>
<comment type="catalytic activity">
    <reaction evidence="5">
        <text>L-histidinol + 2 NAD(+) + H2O = L-histidine + 2 NADH + 3 H(+)</text>
        <dbReference type="Rhea" id="RHEA:20641"/>
        <dbReference type="ChEBI" id="CHEBI:15377"/>
        <dbReference type="ChEBI" id="CHEBI:15378"/>
        <dbReference type="ChEBI" id="CHEBI:57540"/>
        <dbReference type="ChEBI" id="CHEBI:57595"/>
        <dbReference type="ChEBI" id="CHEBI:57699"/>
        <dbReference type="ChEBI" id="CHEBI:57945"/>
        <dbReference type="EC" id="1.1.1.23"/>
    </reaction>
</comment>
<dbReference type="InterPro" id="IPR012131">
    <property type="entry name" value="Hstdl_DH"/>
</dbReference>
<dbReference type="FunFam" id="3.40.50.1980:FF:000001">
    <property type="entry name" value="Histidinol dehydrogenase"/>
    <property type="match status" value="1"/>
</dbReference>
<feature type="binding site" evidence="5 8">
    <location>
        <position position="325"/>
    </location>
    <ligand>
        <name>substrate</name>
    </ligand>
</feature>
<keyword evidence="2 5" id="KW-0479">Metal-binding</keyword>
<feature type="binding site" evidence="5 9">
    <location>
        <position position="259"/>
    </location>
    <ligand>
        <name>Zn(2+)</name>
        <dbReference type="ChEBI" id="CHEBI:29105"/>
    </ligand>
</feature>
<dbReference type="KEGG" id="peg:E5R92_03900"/>
<keyword evidence="5" id="KW-0520">NAD</keyword>
<feature type="binding site" evidence="5 8">
    <location>
        <position position="234"/>
    </location>
    <ligand>
        <name>substrate</name>
    </ligand>
</feature>
<comment type="similarity">
    <text evidence="1 5 6 10">Belongs to the histidinol dehydrogenase family.</text>
</comment>
<evidence type="ECO:0000256" key="9">
    <source>
        <dbReference type="PIRSR" id="PIRSR000099-4"/>
    </source>
</evidence>
<dbReference type="PROSITE" id="PS00611">
    <property type="entry name" value="HISOL_DEHYDROGENASE"/>
    <property type="match status" value="1"/>
</dbReference>
<evidence type="ECO:0000256" key="6">
    <source>
        <dbReference type="PIRNR" id="PIRNR000099"/>
    </source>
</evidence>
<comment type="caution">
    <text evidence="5">Lacks conserved residue(s) required for the propagation of feature annotation.</text>
</comment>
<feature type="binding site" evidence="5 8">
    <location>
        <position position="412"/>
    </location>
    <ligand>
        <name>substrate</name>
    </ligand>
</feature>
<feature type="binding site" evidence="5 8">
    <location>
        <position position="256"/>
    </location>
    <ligand>
        <name>substrate</name>
    </ligand>
</feature>
<feature type="active site" description="Proton acceptor" evidence="5 7">
    <location>
        <position position="325"/>
    </location>
</feature>
<dbReference type="Gene3D" id="3.40.50.1980">
    <property type="entry name" value="Nitrogenase molybdenum iron protein domain"/>
    <property type="match status" value="2"/>
</dbReference>
<dbReference type="EMBL" id="CP038852">
    <property type="protein sequence ID" value="QIZ20924.1"/>
    <property type="molecule type" value="Genomic_DNA"/>
</dbReference>
<gene>
    <name evidence="5 11" type="primary">hisD</name>
    <name evidence="11" type="ORF">E5R92_03900</name>
</gene>
<comment type="cofactor">
    <cofactor evidence="5 9">
        <name>Zn(2+)</name>
        <dbReference type="ChEBI" id="CHEBI:29105"/>
    </cofactor>
    <text evidence="5 9">Binds 1 zinc ion per subunit.</text>
</comment>
<feature type="binding site" evidence="5 9">
    <location>
        <position position="417"/>
    </location>
    <ligand>
        <name>Zn(2+)</name>
        <dbReference type="ChEBI" id="CHEBI:29105"/>
    </ligand>
</feature>
<comment type="function">
    <text evidence="5">Catalyzes the sequential NAD-dependent oxidations of L-histidinol to L-histidinaldehyde and then to L-histidine.</text>
</comment>
<dbReference type="Gene3D" id="1.20.5.1300">
    <property type="match status" value="1"/>
</dbReference>
<dbReference type="GO" id="GO:0000105">
    <property type="term" value="P:L-histidine biosynthetic process"/>
    <property type="evidence" value="ECO:0007669"/>
    <property type="project" value="UniProtKB-UniRule"/>
</dbReference>
<sequence length="428" mass="47239">MIKILDSKNKKFNKTLDVLLSKRKNKVQLNSVSVIKIIRDVKKNGDKAILKYEKRFNKNSIIAPSIKQINRAIQSLDPKVKKAIDLAYDRIYKFHSLQKFKNISYTDKLKNKLEYKYVPIESVAIYVPGSTASYPSSVLMNAVPAIVAGVKRLVMVNPGQKGKQNPAVLYAAKKCKIKEIYSIGGPSAIAAVAYGTKKIKKVDKIVGPGNSYVAAAKKEVFGDVGIEGMIAGPSEVTIVCDKFSNPEWIASDLIGQAEHDNLAQCILISKDKSIIKKVNDEINNQLKEIPRAAIAKNSLLNNGIIIHMQSDQKIINTVNKIAPEHLELNTKNYKKVVGKIKNAGSICLGKYAVMAMTDYNVGSNHVLPTNSSARYSSGVSVNEFYKRISYINLSKKGIYTLGPSVITLANYEGLAGHAKSVEKRIRRK</sequence>
<evidence type="ECO:0000256" key="3">
    <source>
        <dbReference type="ARBA" id="ARBA00022833"/>
    </source>
</evidence>
<evidence type="ECO:0000313" key="12">
    <source>
        <dbReference type="Proteomes" id="UP000501094"/>
    </source>
</evidence>
<dbReference type="AlphaFoldDB" id="A0A6H1Q269"/>
<dbReference type="UniPathway" id="UPA00031">
    <property type="reaction ID" value="UER00014"/>
</dbReference>
<dbReference type="PRINTS" id="PR00083">
    <property type="entry name" value="HOLDHDRGNASE"/>
</dbReference>
<feature type="binding site" evidence="5 9">
    <location>
        <position position="256"/>
    </location>
    <ligand>
        <name>Zn(2+)</name>
        <dbReference type="ChEBI" id="CHEBI:29105"/>
    </ligand>
</feature>
<dbReference type="GO" id="GO:0005829">
    <property type="term" value="C:cytosol"/>
    <property type="evidence" value="ECO:0007669"/>
    <property type="project" value="TreeGrafter"/>
</dbReference>
<name>A0A6H1Q269_9PROT</name>
<feature type="active site" description="Proton acceptor" evidence="5 7">
    <location>
        <position position="324"/>
    </location>
</feature>
<comment type="pathway">
    <text evidence="5">Amino-acid biosynthesis; L-histidine biosynthesis; L-histidine from 5-phospho-alpha-D-ribose 1-diphosphate: step 9/9.</text>
</comment>
<dbReference type="PANTHER" id="PTHR21256:SF2">
    <property type="entry name" value="HISTIDINE BIOSYNTHESIS TRIFUNCTIONAL PROTEIN"/>
    <property type="match status" value="1"/>
</dbReference>
<keyword evidence="5" id="KW-0028">Amino-acid biosynthesis</keyword>
<evidence type="ECO:0000256" key="10">
    <source>
        <dbReference type="RuleBase" id="RU004175"/>
    </source>
</evidence>
<dbReference type="GO" id="GO:0051287">
    <property type="term" value="F:NAD binding"/>
    <property type="evidence" value="ECO:0007669"/>
    <property type="project" value="InterPro"/>
</dbReference>
<feature type="binding site" evidence="5 8">
    <location>
        <position position="358"/>
    </location>
    <ligand>
        <name>substrate</name>
    </ligand>
</feature>
<dbReference type="Proteomes" id="UP000501094">
    <property type="component" value="Chromosome"/>
</dbReference>
<dbReference type="GO" id="GO:0008270">
    <property type="term" value="F:zinc ion binding"/>
    <property type="evidence" value="ECO:0007669"/>
    <property type="project" value="UniProtKB-UniRule"/>
</dbReference>
<organism evidence="11 12">
    <name type="scientific">Candidatus Pelagibacter giovannonii</name>
    <dbReference type="NCBI Taxonomy" id="2563896"/>
    <lineage>
        <taxon>Bacteria</taxon>
        <taxon>Pseudomonadati</taxon>
        <taxon>Pseudomonadota</taxon>
        <taxon>Alphaproteobacteria</taxon>
        <taxon>Candidatus Pelagibacterales</taxon>
        <taxon>Candidatus Pelagibacteraceae</taxon>
        <taxon>Candidatus Pelagibacter</taxon>
    </lineage>
</organism>
<dbReference type="EC" id="1.1.1.23" evidence="5"/>
<dbReference type="InterPro" id="IPR016161">
    <property type="entry name" value="Ald_DH/histidinol_DH"/>
</dbReference>